<dbReference type="InterPro" id="IPR012821">
    <property type="entry name" value="Sucrose_P_synth_Pase-like_dom"/>
</dbReference>
<dbReference type="GO" id="GO:0046524">
    <property type="term" value="F:sucrose-phosphate synthase activity"/>
    <property type="evidence" value="ECO:0007669"/>
    <property type="project" value="UniProtKB-EC"/>
</dbReference>
<reference evidence="9 10" key="1">
    <citation type="journal article" date="2009" name="J. Bacteriol.">
        <title>Draft genome sequence of the extremely acidophilic bacterium Acidithiobacillus caldus ATCC 51756 reveals metabolic versatility in the genus Acidithiobacillus.</title>
        <authorList>
            <person name="Valdes J."/>
            <person name="Quatrini R."/>
            <person name="Hallberg K."/>
            <person name="Dopson M."/>
            <person name="Valenzuela P.D."/>
            <person name="Holmes D.S."/>
        </authorList>
    </citation>
    <scope>NUCLEOTIDE SEQUENCE [LARGE SCALE GENOMIC DNA]</scope>
    <source>
        <strain evidence="10">ATCC 51756 / DSM 8584 / KU</strain>
    </source>
</reference>
<protein>
    <recommendedName>
        <fullName evidence="2">sucrose-phosphate synthase</fullName>
        <ecNumber evidence="2">2.4.1.14</ecNumber>
    </recommendedName>
</protein>
<dbReference type="SFLD" id="SFLDS00003">
    <property type="entry name" value="Haloacid_Dehalogenase"/>
    <property type="match status" value="1"/>
</dbReference>
<evidence type="ECO:0000256" key="3">
    <source>
        <dbReference type="ARBA" id="ARBA00022676"/>
    </source>
</evidence>
<dbReference type="InterPro" id="IPR012822">
    <property type="entry name" value="SucroseP_synth_GlycoTrfase_dom"/>
</dbReference>
<evidence type="ECO:0000256" key="4">
    <source>
        <dbReference type="ARBA" id="ARBA00022679"/>
    </source>
</evidence>
<organism evidence="9 10">
    <name type="scientific">Acidithiobacillus caldus (strain ATCC 51756 / DSM 8584 / KU)</name>
    <dbReference type="NCBI Taxonomy" id="637389"/>
    <lineage>
        <taxon>Bacteria</taxon>
        <taxon>Pseudomonadati</taxon>
        <taxon>Pseudomonadota</taxon>
        <taxon>Acidithiobacillia</taxon>
        <taxon>Acidithiobacillales</taxon>
        <taxon>Acidithiobacillaceae</taxon>
        <taxon>Acidithiobacillus</taxon>
    </lineage>
</organism>
<dbReference type="eggNOG" id="COG0438">
    <property type="taxonomic scope" value="Bacteria"/>
</dbReference>
<evidence type="ECO:0000256" key="1">
    <source>
        <dbReference type="ARBA" id="ARBA00006530"/>
    </source>
</evidence>
<feature type="domain" description="Sucrose phosphatase-like" evidence="7">
    <location>
        <begin position="474"/>
        <end position="708"/>
    </location>
</feature>
<evidence type="ECO:0000256" key="5">
    <source>
        <dbReference type="ARBA" id="ARBA00047471"/>
    </source>
</evidence>
<dbReference type="RefSeq" id="WP_004872342.1">
    <property type="nucleotide sequence ID" value="NZ_CP005986.1"/>
</dbReference>
<dbReference type="SFLD" id="SFLDG01140">
    <property type="entry name" value="C2.B:_Phosphomannomutase_and_P"/>
    <property type="match status" value="1"/>
</dbReference>
<evidence type="ECO:0000256" key="2">
    <source>
        <dbReference type="ARBA" id="ARBA00012536"/>
    </source>
</evidence>
<dbReference type="GeneID" id="92931677"/>
<dbReference type="AlphaFoldDB" id="A0A059ZR50"/>
<dbReference type="Gene3D" id="3.40.50.1000">
    <property type="entry name" value="HAD superfamily/HAD-like"/>
    <property type="match status" value="1"/>
</dbReference>
<dbReference type="SUPFAM" id="SSF53756">
    <property type="entry name" value="UDP-Glycosyltransferase/glycogen phosphorylase"/>
    <property type="match status" value="1"/>
</dbReference>
<dbReference type="Gene3D" id="3.40.50.2000">
    <property type="entry name" value="Glycogen Phosphorylase B"/>
    <property type="match status" value="2"/>
</dbReference>
<feature type="domain" description="Glycosyl transferase family 1" evidence="6">
    <location>
        <begin position="253"/>
        <end position="418"/>
    </location>
</feature>
<dbReference type="InterPro" id="IPR028098">
    <property type="entry name" value="Glyco_trans_4-like_N"/>
</dbReference>
<dbReference type="Proteomes" id="UP000005522">
    <property type="component" value="Chromosome"/>
</dbReference>
<dbReference type="Pfam" id="PF05116">
    <property type="entry name" value="S6PP"/>
    <property type="match status" value="1"/>
</dbReference>
<name>A0A059ZR50_ACICK</name>
<dbReference type="Pfam" id="PF13579">
    <property type="entry name" value="Glyco_trans_4_4"/>
    <property type="match status" value="1"/>
</dbReference>
<dbReference type="InterPro" id="IPR006380">
    <property type="entry name" value="SPP-like_dom"/>
</dbReference>
<evidence type="ECO:0000259" key="7">
    <source>
        <dbReference type="Pfam" id="PF05116"/>
    </source>
</evidence>
<dbReference type="InterPro" id="IPR023214">
    <property type="entry name" value="HAD_sf"/>
</dbReference>
<dbReference type="EC" id="2.4.1.14" evidence="2"/>
<dbReference type="KEGG" id="acz:Acaty_c1478"/>
<evidence type="ECO:0000313" key="10">
    <source>
        <dbReference type="Proteomes" id="UP000005522"/>
    </source>
</evidence>
<dbReference type="Gene3D" id="3.90.1070.10">
    <property type="match status" value="1"/>
</dbReference>
<evidence type="ECO:0000259" key="8">
    <source>
        <dbReference type="Pfam" id="PF13579"/>
    </source>
</evidence>
<feature type="domain" description="Glycosyltransferase subfamily 4-like N-terminal" evidence="8">
    <location>
        <begin position="31"/>
        <end position="223"/>
    </location>
</feature>
<dbReference type="HOGENOM" id="CLU_009583_24_0_6"/>
<dbReference type="NCBIfam" id="TIGR02472">
    <property type="entry name" value="sucr_P_syn_N"/>
    <property type="match status" value="1"/>
</dbReference>
<dbReference type="GO" id="GO:0016791">
    <property type="term" value="F:phosphatase activity"/>
    <property type="evidence" value="ECO:0007669"/>
    <property type="project" value="UniProtKB-ARBA"/>
</dbReference>
<keyword evidence="3 9" id="KW-0328">Glycosyltransferase</keyword>
<dbReference type="InterPro" id="IPR006379">
    <property type="entry name" value="HAD-SF_hydro_IIB"/>
</dbReference>
<dbReference type="NCBIfam" id="TIGR01484">
    <property type="entry name" value="HAD-SF-IIB"/>
    <property type="match status" value="1"/>
</dbReference>
<dbReference type="PANTHER" id="PTHR46039">
    <property type="entry name" value="SUCROSE-PHOSPHATE SYNTHASE 3-RELATED"/>
    <property type="match status" value="1"/>
</dbReference>
<comment type="similarity">
    <text evidence="1">Belongs to the glycosyltransferase 1 family.</text>
</comment>
<dbReference type="SFLD" id="SFLDG01141">
    <property type="entry name" value="C2.B.1:_Sucrose_Phosphatase_Li"/>
    <property type="match status" value="1"/>
</dbReference>
<dbReference type="InterPro" id="IPR044161">
    <property type="entry name" value="SPS"/>
</dbReference>
<dbReference type="PANTHER" id="PTHR46039:SF5">
    <property type="entry name" value="SUCROSE-PHOSPHATE SYNTHASE 3-RELATED"/>
    <property type="match status" value="1"/>
</dbReference>
<dbReference type="eggNOG" id="COG0561">
    <property type="taxonomic scope" value="Bacteria"/>
</dbReference>
<dbReference type="NCBIfam" id="TIGR02471">
    <property type="entry name" value="sucr_syn_bact_C"/>
    <property type="match status" value="1"/>
</dbReference>
<evidence type="ECO:0000259" key="6">
    <source>
        <dbReference type="Pfam" id="PF00534"/>
    </source>
</evidence>
<accession>A0A059ZR50</accession>
<dbReference type="InterPro" id="IPR001296">
    <property type="entry name" value="Glyco_trans_1"/>
</dbReference>
<evidence type="ECO:0000313" key="9">
    <source>
        <dbReference type="EMBL" id="AIA55344.1"/>
    </source>
</evidence>
<dbReference type="EMBL" id="CP005986">
    <property type="protein sequence ID" value="AIA55344.1"/>
    <property type="molecule type" value="Genomic_DNA"/>
</dbReference>
<dbReference type="SUPFAM" id="SSF56784">
    <property type="entry name" value="HAD-like"/>
    <property type="match status" value="1"/>
</dbReference>
<sequence>MGEREGYYVLMLSLHGRVCADPELGADADTGGQITYVLEEMRALARDPRVRRVDLLTRRFADPRLPPIHDEPVEDLGDGVRIVRLPFGPRDRYLPKEQLWDHLPSLVDRTLQWLRETGEVPDWLHSHYADAGFVGVRLAQLLGIPLIHTGHSLGRDKRERLLAAGEKAASIDRRYRFARRIEAEEEILVESSLIFASTRQEVERQYGLYENRQRARFEILPPGVDLARFSPPSDRRRPSPLLVHLRRFLQHPRKPPILAIARPDGRKNLQRLLEAYAGSALLREKANLVLVMGHRERLGALEAGAREVVTDILHGIDDHDLHGSVAIPKTHGAEDIPEYYRFASQYRGVFVNPALTEPFGLTLLEAAASGLPVVATRNGGPQDILRNCRNGLLVDPMEPAEIAHAVETLLTDARRWQQASRAGLRGVTRVYSWEAHARAYLRRVERILHRERKARRRRRMVLEQSPSFLPKADYLLVCDIDNTLVGDDGALHQLIDWLKTQPRVALAVATGRNLEQTLAVLVEHGVPNPEIFITDVGTRITYRQRLHEDQAWAAHLRHRWWRDGVVEVLRSHAELRLQEKAAQSEFKVSYYFEPQRPPSLPVLLKTLRGKGIAARAIVSHERYLDILPSRASKGHAIRFLCFRWGLPLDCVLTAGDSGNDLDMLGGGLRSVVVGNHAPELDELRGRAEVYFAKAAYAGGILEGIHHYRFAGAKDD</sequence>
<comment type="catalytic activity">
    <reaction evidence="5">
        <text>beta-D-fructose 6-phosphate + UDP-alpha-D-glucose = sucrose 6(F)-phosphate + UDP + H(+)</text>
        <dbReference type="Rhea" id="RHEA:22172"/>
        <dbReference type="ChEBI" id="CHEBI:15378"/>
        <dbReference type="ChEBI" id="CHEBI:57634"/>
        <dbReference type="ChEBI" id="CHEBI:57723"/>
        <dbReference type="ChEBI" id="CHEBI:58223"/>
        <dbReference type="ChEBI" id="CHEBI:58885"/>
        <dbReference type="EC" id="2.4.1.14"/>
    </reaction>
</comment>
<keyword evidence="4 9" id="KW-0808">Transferase</keyword>
<gene>
    <name evidence="9" type="ORF">Acaty_c1478</name>
</gene>
<proteinExistence type="inferred from homology"/>
<dbReference type="InterPro" id="IPR036412">
    <property type="entry name" value="HAD-like_sf"/>
</dbReference>
<dbReference type="Pfam" id="PF00534">
    <property type="entry name" value="Glycos_transf_1"/>
    <property type="match status" value="1"/>
</dbReference>